<dbReference type="Pfam" id="PF13462">
    <property type="entry name" value="Thioredoxin_4"/>
    <property type="match status" value="1"/>
</dbReference>
<dbReference type="InterPro" id="IPR036249">
    <property type="entry name" value="Thioredoxin-like_sf"/>
</dbReference>
<dbReference type="Gene3D" id="3.40.30.10">
    <property type="entry name" value="Glutaredoxin"/>
    <property type="match status" value="1"/>
</dbReference>
<dbReference type="AlphaFoldDB" id="A0A7C4BCR1"/>
<keyword evidence="2" id="KW-1133">Transmembrane helix</keyword>
<keyword evidence="2" id="KW-0812">Transmembrane</keyword>
<proteinExistence type="inferred from homology"/>
<dbReference type="SUPFAM" id="SSF52833">
    <property type="entry name" value="Thioredoxin-like"/>
    <property type="match status" value="1"/>
</dbReference>
<accession>A0A7C4BCR1</accession>
<sequence length="354" mass="38771">MKRTTLAIIAIAVIVIAAGGVATLLVLPKLLTPPSPQCPGKDSALFIVYYSVPPNEDLFSGMASWLSNVIASNSSKAINVTLSVCSVSYANLGKDLKAAVGNRTFFPVIGIYTTSDLTKAKVMQILFDKHGDYYVLKEDWIPILYVYYMTYVEYHAQRPVLKLPNVSGVAETFRAPKLLLNETPVIGSPSAKYYLVIYEDVYCPYCAKFYADSLPTIEELVKNNTFAIVLKNFIVHGEAIPLHRNITAMYLATQNSAAVLEVMKAIYGLVGGNIYPSADQVANIVRSVSGYTDFNTTVDAVDKVIAEDTEEGWSYGVYGTPGLLIWSREHGRGVVIVGYATAENLLKIARTYLS</sequence>
<protein>
    <recommendedName>
        <fullName evidence="3">Thioredoxin-like fold domain-containing protein</fullName>
    </recommendedName>
</protein>
<feature type="transmembrane region" description="Helical" evidence="2">
    <location>
        <begin position="6"/>
        <end position="27"/>
    </location>
</feature>
<comment type="caution">
    <text evidence="4">The sequence shown here is derived from an EMBL/GenBank/DDBJ whole genome shotgun (WGS) entry which is preliminary data.</text>
</comment>
<evidence type="ECO:0000313" key="4">
    <source>
        <dbReference type="EMBL" id="HGI88181.1"/>
    </source>
</evidence>
<gene>
    <name evidence="4" type="ORF">ENV14_07350</name>
</gene>
<evidence type="ECO:0000256" key="2">
    <source>
        <dbReference type="SAM" id="Phobius"/>
    </source>
</evidence>
<feature type="domain" description="Thioredoxin-like fold" evidence="3">
    <location>
        <begin position="182"/>
        <end position="326"/>
    </location>
</feature>
<name>A0A7C4BCR1_9CREN</name>
<comment type="similarity">
    <text evidence="1">Belongs to the glutaredoxin family.</text>
</comment>
<dbReference type="InterPro" id="IPR012336">
    <property type="entry name" value="Thioredoxin-like_fold"/>
</dbReference>
<dbReference type="EMBL" id="DTFF01000063">
    <property type="protein sequence ID" value="HGI88181.1"/>
    <property type="molecule type" value="Genomic_DNA"/>
</dbReference>
<evidence type="ECO:0000259" key="3">
    <source>
        <dbReference type="Pfam" id="PF13462"/>
    </source>
</evidence>
<keyword evidence="2" id="KW-0472">Membrane</keyword>
<reference evidence="4" key="1">
    <citation type="journal article" date="2020" name="mSystems">
        <title>Genome- and Community-Level Interaction Insights into Carbon Utilization and Element Cycling Functions of Hydrothermarchaeota in Hydrothermal Sediment.</title>
        <authorList>
            <person name="Zhou Z."/>
            <person name="Liu Y."/>
            <person name="Xu W."/>
            <person name="Pan J."/>
            <person name="Luo Z.H."/>
            <person name="Li M."/>
        </authorList>
    </citation>
    <scope>NUCLEOTIDE SEQUENCE [LARGE SCALE GENOMIC DNA]</scope>
    <source>
        <strain evidence="4">SpSt-732</strain>
    </source>
</reference>
<organism evidence="4">
    <name type="scientific">Ignisphaera aggregans</name>
    <dbReference type="NCBI Taxonomy" id="334771"/>
    <lineage>
        <taxon>Archaea</taxon>
        <taxon>Thermoproteota</taxon>
        <taxon>Thermoprotei</taxon>
        <taxon>Desulfurococcales</taxon>
        <taxon>Desulfurococcaceae</taxon>
        <taxon>Ignisphaera</taxon>
    </lineage>
</organism>
<evidence type="ECO:0000256" key="1">
    <source>
        <dbReference type="ARBA" id="ARBA00007787"/>
    </source>
</evidence>